<dbReference type="EMBL" id="JNSL01000161">
    <property type="protein sequence ID" value="KGA14071.1"/>
    <property type="molecule type" value="Genomic_DNA"/>
</dbReference>
<comment type="caution">
    <text evidence="1">The sequence shown here is derived from an EMBL/GenBank/DDBJ whole genome shotgun (WGS) entry which is preliminary data.</text>
</comment>
<dbReference type="GO" id="GO:0031419">
    <property type="term" value="F:cobalamin binding"/>
    <property type="evidence" value="ECO:0007669"/>
    <property type="project" value="InterPro"/>
</dbReference>
<dbReference type="SUPFAM" id="SSF52242">
    <property type="entry name" value="Cobalamin (vitamin B12)-binding domain"/>
    <property type="match status" value="1"/>
</dbReference>
<gene>
    <name evidence="1" type="ORF">GM51_18165</name>
</gene>
<protein>
    <recommendedName>
        <fullName evidence="2">B12-binding domain-containing protein</fullName>
    </recommendedName>
</protein>
<accession>A0A094QI70</accession>
<dbReference type="InterPro" id="IPR036724">
    <property type="entry name" value="Cobalamin-bd_sf"/>
</dbReference>
<reference evidence="1" key="1">
    <citation type="submission" date="2014-06" db="EMBL/GenBank/DDBJ databases">
        <title>Key roles for freshwater Actinobacteria revealed by deep metagenomic sequencing.</title>
        <authorList>
            <person name="Ghai R."/>
            <person name="Mizuno C.M."/>
            <person name="Picazo A."/>
            <person name="Camacho A."/>
            <person name="Rodriguez-Valera F."/>
        </authorList>
    </citation>
    <scope>NUCLEOTIDE SEQUENCE</scope>
</reference>
<dbReference type="GO" id="GO:0046872">
    <property type="term" value="F:metal ion binding"/>
    <property type="evidence" value="ECO:0007669"/>
    <property type="project" value="InterPro"/>
</dbReference>
<evidence type="ECO:0008006" key="2">
    <source>
        <dbReference type="Google" id="ProtNLM"/>
    </source>
</evidence>
<sequence length="582" mass="64130">MPMKQVQEYSGTKPIPNGLDLVQQGIATGNQIDMGVSAFCKHHGVSSELEYKLKMARAGRTMTALTIGLTDWPETKKGLEKIFNETADRGFYIDRFIIALDRRMGLPAEFRAGAIKETGPMLTTDMEWNEVAQSIQIQPHMGDMMIGSPASVDNTRRALEAGVNYIGNLSQFAWKYPGWPGDDIAQMSEVVKALGLMASKASQGAVVHSYLDDGFPAQFGDYSSYVGWAKFERYLVEELIGANLAHAYGGLTHDPITKTIVTMAVESLRPAEVCSSFYFGNTTRYTQNIELNYGVLGVDVLYMMLADKHLRAGSSIMPVPVTEAIRVPTPEEIIDVQTIAHHTKSKLDSIYKVTNWSQLENQSKELIESGNKFFDNLINGLADVGVDIKDPLQLLLAVRRMGPSGIEKNFGVGNPTEDPLFDGYEPLVPTDVLKDFLAERSKIREVVRPSNWILNKSHKPVVASSDVHEIGMRLVIDAIETLDIKPILGSVGIDPDELAELALVESATAILISTHNGMALSYAENLLAELKKREISPQVIMGGRLNQELEGEDMPVDVTDQLLELGIDVCFDLKDLAKLIQN</sequence>
<organism evidence="1">
    <name type="scientific">freshwater metagenome</name>
    <dbReference type="NCBI Taxonomy" id="449393"/>
    <lineage>
        <taxon>unclassified sequences</taxon>
        <taxon>metagenomes</taxon>
        <taxon>ecological metagenomes</taxon>
    </lineage>
</organism>
<dbReference type="AlphaFoldDB" id="A0A094QI70"/>
<dbReference type="Gene3D" id="3.40.50.280">
    <property type="entry name" value="Cobalamin-binding domain"/>
    <property type="match status" value="1"/>
</dbReference>
<name>A0A094QI70_9ZZZZ</name>
<proteinExistence type="predicted"/>
<evidence type="ECO:0000313" key="1">
    <source>
        <dbReference type="EMBL" id="KGA14071.1"/>
    </source>
</evidence>
<dbReference type="CDD" id="cd02065">
    <property type="entry name" value="B12-binding_like"/>
    <property type="match status" value="1"/>
</dbReference>